<organism evidence="2 3">
    <name type="scientific">Candidatus Nomurabacteria bacterium RIFCSPLOWO2_01_FULL_33_17</name>
    <dbReference type="NCBI Taxonomy" id="1801764"/>
    <lineage>
        <taxon>Bacteria</taxon>
        <taxon>Candidatus Nomuraibacteriota</taxon>
    </lineage>
</organism>
<evidence type="ECO:0000313" key="2">
    <source>
        <dbReference type="EMBL" id="OGI84185.1"/>
    </source>
</evidence>
<evidence type="ECO:0000313" key="3">
    <source>
        <dbReference type="Proteomes" id="UP000178184"/>
    </source>
</evidence>
<dbReference type="EMBL" id="MFUO01000007">
    <property type="protein sequence ID" value="OGI84185.1"/>
    <property type="molecule type" value="Genomic_DNA"/>
</dbReference>
<feature type="domain" description="Transcriptional repressor PaaX-like central Cas2-like" evidence="1">
    <location>
        <begin position="94"/>
        <end position="156"/>
    </location>
</feature>
<sequence>MNSRWEDEASFIDLIISHLFSCKSKNIQRSILYASVQKRRSLNNKSFNSNLHRLQNKGLIKLDNKNILINKEYLGLHTKFKNIEAKPTGESKILVLFDIPEKKRKIRDWIRLQLKLWDFKMIQQSVWMGNGPLPKEFGDHLNLLGVKNCVKVFKISKTNLK</sequence>
<comment type="caution">
    <text evidence="2">The sequence shown here is derived from an EMBL/GenBank/DDBJ whole genome shotgun (WGS) entry which is preliminary data.</text>
</comment>
<proteinExistence type="predicted"/>
<gene>
    <name evidence="2" type="ORF">A2903_01470</name>
</gene>
<protein>
    <recommendedName>
        <fullName evidence="1">Transcriptional repressor PaaX-like central Cas2-like domain-containing protein</fullName>
    </recommendedName>
</protein>
<name>A0A1F6WR16_9BACT</name>
<accession>A0A1F6WR16</accession>
<dbReference type="Pfam" id="PF20803">
    <property type="entry name" value="PaaX_M"/>
    <property type="match status" value="1"/>
</dbReference>
<dbReference type="AlphaFoldDB" id="A0A1F6WR16"/>
<reference evidence="2 3" key="1">
    <citation type="journal article" date="2016" name="Nat. Commun.">
        <title>Thousands of microbial genomes shed light on interconnected biogeochemical processes in an aquifer system.</title>
        <authorList>
            <person name="Anantharaman K."/>
            <person name="Brown C.T."/>
            <person name="Hug L.A."/>
            <person name="Sharon I."/>
            <person name="Castelle C.J."/>
            <person name="Probst A.J."/>
            <person name="Thomas B.C."/>
            <person name="Singh A."/>
            <person name="Wilkins M.J."/>
            <person name="Karaoz U."/>
            <person name="Brodie E.L."/>
            <person name="Williams K.H."/>
            <person name="Hubbard S.S."/>
            <person name="Banfield J.F."/>
        </authorList>
    </citation>
    <scope>NUCLEOTIDE SEQUENCE [LARGE SCALE GENOMIC DNA]</scope>
</reference>
<evidence type="ECO:0000259" key="1">
    <source>
        <dbReference type="Pfam" id="PF20803"/>
    </source>
</evidence>
<dbReference type="STRING" id="1801764.A2903_01470"/>
<dbReference type="Proteomes" id="UP000178184">
    <property type="component" value="Unassembled WGS sequence"/>
</dbReference>
<dbReference type="InterPro" id="IPR048846">
    <property type="entry name" value="PaaX-like_central"/>
</dbReference>